<dbReference type="GO" id="GO:1990904">
    <property type="term" value="C:ribonucleoprotein complex"/>
    <property type="evidence" value="ECO:0007669"/>
    <property type="project" value="UniProtKB-KW"/>
</dbReference>
<dbReference type="FunFam" id="2.130.10.10:FF:000102">
    <property type="entry name" value="Actin-interacting protein 1"/>
    <property type="match status" value="1"/>
</dbReference>
<feature type="repeat" description="WD" evidence="7">
    <location>
        <begin position="538"/>
        <end position="582"/>
    </location>
</feature>
<dbReference type="GO" id="GO:0003735">
    <property type="term" value="F:structural constituent of ribosome"/>
    <property type="evidence" value="ECO:0007669"/>
    <property type="project" value="InterPro"/>
</dbReference>
<evidence type="ECO:0000256" key="3">
    <source>
        <dbReference type="ARBA" id="ARBA00022980"/>
    </source>
</evidence>
<organism evidence="10 11">
    <name type="scientific">Lasallia pustulata</name>
    <dbReference type="NCBI Taxonomy" id="136370"/>
    <lineage>
        <taxon>Eukaryota</taxon>
        <taxon>Fungi</taxon>
        <taxon>Dikarya</taxon>
        <taxon>Ascomycota</taxon>
        <taxon>Pezizomycotina</taxon>
        <taxon>Lecanoromycetes</taxon>
        <taxon>OSLEUM clade</taxon>
        <taxon>Umbilicariomycetidae</taxon>
        <taxon>Umbilicariales</taxon>
        <taxon>Umbilicariaceae</taxon>
        <taxon>Lasallia</taxon>
    </lineage>
</organism>
<proteinExistence type="inferred from homology"/>
<dbReference type="GO" id="GO:0030042">
    <property type="term" value="P:actin filament depolymerization"/>
    <property type="evidence" value="ECO:0007669"/>
    <property type="project" value="TreeGrafter"/>
</dbReference>
<dbReference type="PROSITE" id="PS00678">
    <property type="entry name" value="WD_REPEATS_1"/>
    <property type="match status" value="1"/>
</dbReference>
<feature type="repeat" description="WD" evidence="7">
    <location>
        <begin position="270"/>
        <end position="302"/>
    </location>
</feature>
<dbReference type="GO" id="GO:0006412">
    <property type="term" value="P:translation"/>
    <property type="evidence" value="ECO:0007669"/>
    <property type="project" value="InterPro"/>
</dbReference>
<dbReference type="FunFam" id="4.10.640.10:FF:000013">
    <property type="entry name" value="37S ribosomal protein S18"/>
    <property type="match status" value="1"/>
</dbReference>
<evidence type="ECO:0000256" key="4">
    <source>
        <dbReference type="ARBA" id="ARBA00023274"/>
    </source>
</evidence>
<keyword evidence="2" id="KW-0677">Repeat</keyword>
<accession>A0A1W5CWI9</accession>
<dbReference type="Proteomes" id="UP000192927">
    <property type="component" value="Unassembled WGS sequence"/>
</dbReference>
<feature type="repeat" description="WD" evidence="7">
    <location>
        <begin position="748"/>
        <end position="782"/>
    </location>
</feature>
<dbReference type="InterPro" id="IPR015943">
    <property type="entry name" value="WD40/YVTN_repeat-like_dom_sf"/>
</dbReference>
<evidence type="ECO:0000259" key="9">
    <source>
        <dbReference type="Pfam" id="PF12894"/>
    </source>
</evidence>
<dbReference type="Pfam" id="PF01084">
    <property type="entry name" value="Ribosomal_S18"/>
    <property type="match status" value="1"/>
</dbReference>
<dbReference type="PROSITE" id="PS50082">
    <property type="entry name" value="WD_REPEATS_2"/>
    <property type="match status" value="6"/>
</dbReference>
<evidence type="ECO:0000256" key="2">
    <source>
        <dbReference type="ARBA" id="ARBA00022737"/>
    </source>
</evidence>
<evidence type="ECO:0000256" key="7">
    <source>
        <dbReference type="PROSITE-ProRule" id="PRU00221"/>
    </source>
</evidence>
<feature type="region of interest" description="Disordered" evidence="8">
    <location>
        <begin position="32"/>
        <end position="51"/>
    </location>
</feature>
<evidence type="ECO:0000256" key="6">
    <source>
        <dbReference type="ARBA" id="ARBA00038366"/>
    </source>
</evidence>
<keyword evidence="11" id="KW-1185">Reference proteome</keyword>
<dbReference type="AlphaFoldDB" id="A0A1W5CWI9"/>
<feature type="domain" description="Anaphase-promoting complex subunit 4-like WD40" evidence="9">
    <location>
        <begin position="680"/>
        <end position="762"/>
    </location>
</feature>
<evidence type="ECO:0000313" key="10">
    <source>
        <dbReference type="EMBL" id="SLM35228.1"/>
    </source>
</evidence>
<evidence type="ECO:0000256" key="1">
    <source>
        <dbReference type="ARBA" id="ARBA00022574"/>
    </source>
</evidence>
<dbReference type="Pfam" id="PF12894">
    <property type="entry name" value="ANAPC4_WD40"/>
    <property type="match status" value="1"/>
</dbReference>
<evidence type="ECO:0000313" key="11">
    <source>
        <dbReference type="Proteomes" id="UP000192927"/>
    </source>
</evidence>
<dbReference type="PRINTS" id="PR00320">
    <property type="entry name" value="GPROTEINBRPT"/>
</dbReference>
<sequence>MLSRTVSSQPLLRWAETRCICRAFSSLNNTLRAEGAAPPPPTSAKAQQLPVRDAGGYQLSTYQSKHKGKYEMARSFLDRTQSVRDQVTTERKTRASMEALQKDGQARDLEKFQIRKWKQGDVYAPHDLTPAEMHKWKVRSRPTMDAFDALAINPLNEYKNFSIMSEYMTSMGRIRHSKDTGLRRVNQRRVAKAIRRAIGIGLMPSIHKHPEMLEMEARSRRSAIWAPLPSTIRGQPTQLSADAKGERIAYASNKSVFLRYIDDPSKSTQYTGHTTATTVARFSPSGYYVASGDVSGSVRVWDCVGEGSTKGEYHIIGGRINDLAWDGDSQRIIAVGDGKERFGHCITADSGNSVGEISGHSSQINSVSIRQQRPLRAATGSDDTSLVFYHGAPFKFHTSLRGQHNRFVYGVAFSPDGSSLVSVGADRKICLYDGKTGEAKGQIGDGEHKGSIFSVSWAKDSKRFVTSSADQTVKVWDAEAGKATQSWRMGEEGSVSIPDHQVGVVWPAGRSDGLIISLGLAGNLNYLTEGSQRPRKVIQGHQKNITSICTSETKGSEQTLWTGSSEGRVCAWDVSRGSGETVDGETHTNYVSGIAAAPGGAGPVYSVGWDDTLRSLDPSAKTFTGVSLKVGGQPKGVAVSGAHALVATHRGVEVFTDGEEAAAITTKFSPTVIAASGTSIAVGGDDNTLHIFHLSSNTLQAQEDIADPSSLISALSFAPNGSLLAVGFSSGKISVYKCEDWSVAISRWSSHTGRITSIAWNSAGTHAVSGGLDTNIFVWSVSKPGSRVNVANAHKDGVNGVAWINNDSKVVSVGGDAAVKVWEVENLQ</sequence>
<dbReference type="Gene3D" id="4.10.640.10">
    <property type="entry name" value="Ribosomal protein S18"/>
    <property type="match status" value="1"/>
</dbReference>
<reference evidence="11" key="1">
    <citation type="submission" date="2017-03" db="EMBL/GenBank/DDBJ databases">
        <authorList>
            <person name="Sharma R."/>
            <person name="Thines M."/>
        </authorList>
    </citation>
    <scope>NUCLEOTIDE SEQUENCE [LARGE SCALE GENOMIC DNA]</scope>
</reference>
<keyword evidence="1 7" id="KW-0853">WD repeat</keyword>
<dbReference type="InterPro" id="IPR020472">
    <property type="entry name" value="WD40_PAC1"/>
</dbReference>
<dbReference type="InterPro" id="IPR001680">
    <property type="entry name" value="WD40_rpt"/>
</dbReference>
<dbReference type="GO" id="GO:0051015">
    <property type="term" value="F:actin filament binding"/>
    <property type="evidence" value="ECO:0007669"/>
    <property type="project" value="TreeGrafter"/>
</dbReference>
<name>A0A1W5CWI9_9LECA</name>
<dbReference type="SUPFAM" id="SSF50978">
    <property type="entry name" value="WD40 repeat-like"/>
    <property type="match status" value="2"/>
</dbReference>
<comment type="similarity">
    <text evidence="6">Belongs to the WD repeat AIP1 family.</text>
</comment>
<dbReference type="FunFam" id="2.130.10.10:FF:000167">
    <property type="entry name" value="Actin-interacting protein 1"/>
    <property type="match status" value="1"/>
</dbReference>
<feature type="repeat" description="WD" evidence="7">
    <location>
        <begin position="445"/>
        <end position="486"/>
    </location>
</feature>
<dbReference type="CDD" id="cd00200">
    <property type="entry name" value="WD40"/>
    <property type="match status" value="1"/>
</dbReference>
<dbReference type="PANTHER" id="PTHR19856:SF0">
    <property type="entry name" value="WD REPEAT-CONTAINING PROTEIN 1"/>
    <property type="match status" value="1"/>
</dbReference>
<dbReference type="GO" id="GO:0005840">
    <property type="term" value="C:ribosome"/>
    <property type="evidence" value="ECO:0007669"/>
    <property type="project" value="UniProtKB-KW"/>
</dbReference>
<evidence type="ECO:0000256" key="5">
    <source>
        <dbReference type="ARBA" id="ARBA00035264"/>
    </source>
</evidence>
<dbReference type="InterPro" id="IPR001648">
    <property type="entry name" value="Ribosomal_bS18"/>
</dbReference>
<dbReference type="InterPro" id="IPR019775">
    <property type="entry name" value="WD40_repeat_CS"/>
</dbReference>
<dbReference type="InterPro" id="IPR024977">
    <property type="entry name" value="Apc4-like_WD40_dom"/>
</dbReference>
<feature type="repeat" description="WD" evidence="7">
    <location>
        <begin position="791"/>
        <end position="828"/>
    </location>
</feature>
<dbReference type="PANTHER" id="PTHR19856">
    <property type="entry name" value="WD-REPEATCONTAINING PROTEIN WDR1"/>
    <property type="match status" value="1"/>
</dbReference>
<dbReference type="PROSITE" id="PS50294">
    <property type="entry name" value="WD_REPEATS_REGION"/>
    <property type="match status" value="4"/>
</dbReference>
<feature type="repeat" description="WD" evidence="7">
    <location>
        <begin position="401"/>
        <end position="442"/>
    </location>
</feature>
<dbReference type="InterPro" id="IPR036870">
    <property type="entry name" value="Ribosomal_bS18_sf"/>
</dbReference>
<protein>
    <recommendedName>
        <fullName evidence="5">Small ribosomal subunit protein bS18m</fullName>
    </recommendedName>
</protein>
<dbReference type="Pfam" id="PF00400">
    <property type="entry name" value="WD40"/>
    <property type="match status" value="5"/>
</dbReference>
<evidence type="ECO:0000256" key="8">
    <source>
        <dbReference type="SAM" id="MobiDB-lite"/>
    </source>
</evidence>
<dbReference type="Gene3D" id="2.130.10.10">
    <property type="entry name" value="YVTN repeat-like/Quinoprotein amine dehydrogenase"/>
    <property type="match status" value="2"/>
</dbReference>
<dbReference type="GO" id="GO:0030864">
    <property type="term" value="C:cortical actin cytoskeleton"/>
    <property type="evidence" value="ECO:0007669"/>
    <property type="project" value="TreeGrafter"/>
</dbReference>
<dbReference type="SUPFAM" id="SSF46911">
    <property type="entry name" value="Ribosomal protein S18"/>
    <property type="match status" value="1"/>
</dbReference>
<dbReference type="EMBL" id="FWEW01000597">
    <property type="protein sequence ID" value="SLM35228.1"/>
    <property type="molecule type" value="Genomic_DNA"/>
</dbReference>
<dbReference type="SMART" id="SM00320">
    <property type="entry name" value="WD40"/>
    <property type="match status" value="10"/>
</dbReference>
<dbReference type="InterPro" id="IPR036322">
    <property type="entry name" value="WD40_repeat_dom_sf"/>
</dbReference>
<keyword evidence="3" id="KW-0689">Ribosomal protein</keyword>
<keyword evidence="4" id="KW-0687">Ribonucleoprotein</keyword>